<evidence type="ECO:0000313" key="1">
    <source>
        <dbReference type="EMBL" id="QGU02586.1"/>
    </source>
</evidence>
<protein>
    <submittedName>
        <fullName evidence="1">Uncharacterized protein</fullName>
    </submittedName>
</protein>
<reference evidence="2" key="1">
    <citation type="submission" date="2019-11" db="EMBL/GenBank/DDBJ databases">
        <title>Complete genome sequence of Corynebacterium kalinowskii 1959, a novel Corynebacterium species isolated from soil of a small paddock in Vilsendorf, Germany.</title>
        <authorList>
            <person name="Schaffert L."/>
            <person name="Ruwe M."/>
            <person name="Milse J."/>
            <person name="Hanuschka K."/>
            <person name="Ortseifen V."/>
            <person name="Droste J."/>
            <person name="Brandt D."/>
            <person name="Schlueter L."/>
            <person name="Kutter Y."/>
            <person name="Vinke S."/>
            <person name="Viehoefer P."/>
            <person name="Jacob L."/>
            <person name="Luebke N.-C."/>
            <person name="Schulte-Berndt E."/>
            <person name="Hain C."/>
            <person name="Linder M."/>
            <person name="Schmidt P."/>
            <person name="Wollenschlaeger L."/>
            <person name="Luttermann T."/>
            <person name="Thieme E."/>
            <person name="Hassa J."/>
            <person name="Haak M."/>
            <person name="Wittchen M."/>
            <person name="Mentz A."/>
            <person name="Persicke M."/>
            <person name="Busche T."/>
            <person name="Ruckert C."/>
        </authorList>
    </citation>
    <scope>NUCLEOTIDE SEQUENCE [LARGE SCALE GENOMIC DNA]</scope>
    <source>
        <strain evidence="2">1959</strain>
    </source>
</reference>
<dbReference type="AlphaFoldDB" id="A0A6B8VV37"/>
<dbReference type="KEGG" id="ckw:CKALI_08635"/>
<gene>
    <name evidence="1" type="ORF">CKALI_08635</name>
</gene>
<organism evidence="1 2">
    <name type="scientific">Corynebacterium kalinowskii</name>
    <dbReference type="NCBI Taxonomy" id="2675216"/>
    <lineage>
        <taxon>Bacteria</taxon>
        <taxon>Bacillati</taxon>
        <taxon>Actinomycetota</taxon>
        <taxon>Actinomycetes</taxon>
        <taxon>Mycobacteriales</taxon>
        <taxon>Corynebacteriaceae</taxon>
        <taxon>Corynebacterium</taxon>
    </lineage>
</organism>
<name>A0A6B8VV37_9CORY</name>
<proteinExistence type="predicted"/>
<dbReference type="Proteomes" id="UP000427071">
    <property type="component" value="Chromosome"/>
</dbReference>
<sequence>MLTKCMKTNTAKCPVPAEPTPKTEMTLSPLRKVCLMSSASPVRLNSEVPGTLGFYATNSIVGESGNTFCIVFERLSQERCSRGLFLNCNYINTRIWRNFFNSINDCDRQNIGTSTWIKQPDRFPTKISTYQHICHDRSYCRRREELFGNV</sequence>
<evidence type="ECO:0000313" key="2">
    <source>
        <dbReference type="Proteomes" id="UP000427071"/>
    </source>
</evidence>
<keyword evidence="2" id="KW-1185">Reference proteome</keyword>
<dbReference type="EMBL" id="CP046452">
    <property type="protein sequence ID" value="QGU02586.1"/>
    <property type="molecule type" value="Genomic_DNA"/>
</dbReference>
<accession>A0A6B8VV37</accession>